<comment type="pathway">
    <text evidence="3 8">Glycan biosynthesis; glycogen biosynthesis.</text>
</comment>
<dbReference type="InterPro" id="IPR001296">
    <property type="entry name" value="Glyco_trans_1"/>
</dbReference>
<dbReference type="AlphaFoldDB" id="X7EHB1"/>
<accession>X7EHB1</accession>
<evidence type="ECO:0000256" key="2">
    <source>
        <dbReference type="ARBA" id="ARBA00002764"/>
    </source>
</evidence>
<proteinExistence type="inferred from homology"/>
<dbReference type="Pfam" id="PF00534">
    <property type="entry name" value="Glycos_transf_1"/>
    <property type="match status" value="1"/>
</dbReference>
<comment type="caution">
    <text evidence="11">The sequence shown here is derived from an EMBL/GenBank/DDBJ whole genome shotgun (WGS) entry which is preliminary data.</text>
</comment>
<dbReference type="RefSeq" id="WP_037262228.1">
    <property type="nucleotide sequence ID" value="NZ_JALZ01000009.1"/>
</dbReference>
<dbReference type="GO" id="GO:0005978">
    <property type="term" value="P:glycogen biosynthetic process"/>
    <property type="evidence" value="ECO:0007669"/>
    <property type="project" value="UniProtKB-UniRule"/>
</dbReference>
<evidence type="ECO:0000313" key="12">
    <source>
        <dbReference type="Proteomes" id="UP000022447"/>
    </source>
</evidence>
<evidence type="ECO:0000256" key="5">
    <source>
        <dbReference type="ARBA" id="ARBA00022676"/>
    </source>
</evidence>
<dbReference type="EMBL" id="JALZ01000009">
    <property type="protein sequence ID" value="ETX14596.1"/>
    <property type="molecule type" value="Genomic_DNA"/>
</dbReference>
<dbReference type="HAMAP" id="MF_00484">
    <property type="entry name" value="Glycogen_synth"/>
    <property type="match status" value="1"/>
</dbReference>
<name>X7EHB1_9RHOB</name>
<evidence type="ECO:0000259" key="9">
    <source>
        <dbReference type="Pfam" id="PF00534"/>
    </source>
</evidence>
<dbReference type="GO" id="GO:0004373">
    <property type="term" value="F:alpha-1,4-glucan glucosyltransferase (UDP-glucose donor) activity"/>
    <property type="evidence" value="ECO:0007669"/>
    <property type="project" value="InterPro"/>
</dbReference>
<dbReference type="EC" id="2.4.1.21" evidence="8"/>
<keyword evidence="12" id="KW-1185">Reference proteome</keyword>
<comment type="function">
    <text evidence="2 8">Synthesizes alpha-1,4-glucan chains using ADP-glucose.</text>
</comment>
<dbReference type="NCBIfam" id="NF001899">
    <property type="entry name" value="PRK00654.1-2"/>
    <property type="match status" value="1"/>
</dbReference>
<gene>
    <name evidence="8" type="primary">glgA</name>
    <name evidence="11" type="ORF">OCH239_21550</name>
</gene>
<protein>
    <recommendedName>
        <fullName evidence="8">Glycogen synthase</fullName>
        <ecNumber evidence="8">2.4.1.21</ecNumber>
    </recommendedName>
    <alternativeName>
        <fullName evidence="8">Starch [bacterial glycogen] synthase</fullName>
    </alternativeName>
</protein>
<sequence>MMRVLSVASECVPLIKTGGLADVAGALPGALAECGIDMRTLLPGYPPVIAAAQGTEHDIGALFGGPARIVEGRLGDTVLYVLDAPHLFDRAGGIYLGPDGRDWPDNAERFAALSYAAARIGAEGAMGWTPDLLHLHDWQAGLTPVYLHQLDAAPMKTLITVHNIAFQGLAPAGKLELLGLPDSGFTSEGFEYWGQISALKAGLVYSDAISTVSATYATELLTPEYGMGLDGVLRSRRADLHGILNGIDGTSWLPPYKSPRGKAKHKAALRQEFGLPEAEGPLCIVISRLTEQKGLDLLLEALPDLIEAGGQLALLGSGDPQLEAAFRKAAGDPNVSVRIGYDEPLSRRMMSGADAILVPSRFEPCGLTQLYGLRYGTLPVVALTGGLADTVINASPAALAAGCATGLQFHPVTADALRITLARLSSLWQDQPVWQRMMRNAMAHPVGWDQSARAYADLYESIVSRP</sequence>
<evidence type="ECO:0000256" key="6">
    <source>
        <dbReference type="ARBA" id="ARBA00022679"/>
    </source>
</evidence>
<dbReference type="InterPro" id="IPR013534">
    <property type="entry name" value="Starch_synth_cat_dom"/>
</dbReference>
<comment type="catalytic activity">
    <reaction evidence="1 8">
        <text>[(1-&gt;4)-alpha-D-glucosyl](n) + ADP-alpha-D-glucose = [(1-&gt;4)-alpha-D-glucosyl](n+1) + ADP + H(+)</text>
        <dbReference type="Rhea" id="RHEA:18189"/>
        <dbReference type="Rhea" id="RHEA-COMP:9584"/>
        <dbReference type="Rhea" id="RHEA-COMP:9587"/>
        <dbReference type="ChEBI" id="CHEBI:15378"/>
        <dbReference type="ChEBI" id="CHEBI:15444"/>
        <dbReference type="ChEBI" id="CHEBI:57498"/>
        <dbReference type="ChEBI" id="CHEBI:456216"/>
        <dbReference type="EC" id="2.4.1.21"/>
    </reaction>
</comment>
<dbReference type="OrthoDB" id="9808590at2"/>
<keyword evidence="5 8" id="KW-0328">Glycosyltransferase</keyword>
<dbReference type="NCBIfam" id="TIGR02095">
    <property type="entry name" value="glgA"/>
    <property type="match status" value="1"/>
</dbReference>
<organism evidence="11 12">
    <name type="scientific">Roseivivax halodurans JCM 10272</name>
    <dbReference type="NCBI Taxonomy" id="1449350"/>
    <lineage>
        <taxon>Bacteria</taxon>
        <taxon>Pseudomonadati</taxon>
        <taxon>Pseudomonadota</taxon>
        <taxon>Alphaproteobacteria</taxon>
        <taxon>Rhodobacterales</taxon>
        <taxon>Roseobacteraceae</taxon>
        <taxon>Roseivivax</taxon>
    </lineage>
</organism>
<feature type="domain" description="Glycosyl transferase family 1" evidence="9">
    <location>
        <begin position="278"/>
        <end position="425"/>
    </location>
</feature>
<evidence type="ECO:0000259" key="10">
    <source>
        <dbReference type="Pfam" id="PF08323"/>
    </source>
</evidence>
<dbReference type="Gene3D" id="3.40.50.2000">
    <property type="entry name" value="Glycogen Phosphorylase B"/>
    <property type="match status" value="2"/>
</dbReference>
<evidence type="ECO:0000256" key="3">
    <source>
        <dbReference type="ARBA" id="ARBA00004964"/>
    </source>
</evidence>
<evidence type="ECO:0000256" key="7">
    <source>
        <dbReference type="ARBA" id="ARBA00023056"/>
    </source>
</evidence>
<keyword evidence="7 8" id="KW-0320">Glycogen biosynthesis</keyword>
<evidence type="ECO:0000256" key="1">
    <source>
        <dbReference type="ARBA" id="ARBA00001478"/>
    </source>
</evidence>
<dbReference type="PANTHER" id="PTHR45825:SF11">
    <property type="entry name" value="ALPHA AMYLASE DOMAIN-CONTAINING PROTEIN"/>
    <property type="match status" value="1"/>
</dbReference>
<dbReference type="GO" id="GO:0005829">
    <property type="term" value="C:cytosol"/>
    <property type="evidence" value="ECO:0007669"/>
    <property type="project" value="TreeGrafter"/>
</dbReference>
<dbReference type="UniPathway" id="UPA00164"/>
<dbReference type="CDD" id="cd03791">
    <property type="entry name" value="GT5_Glycogen_synthase_DULL1-like"/>
    <property type="match status" value="1"/>
</dbReference>
<evidence type="ECO:0000256" key="4">
    <source>
        <dbReference type="ARBA" id="ARBA00010281"/>
    </source>
</evidence>
<dbReference type="PATRIC" id="fig|1449350.3.peg.2100"/>
<evidence type="ECO:0000313" key="11">
    <source>
        <dbReference type="EMBL" id="ETX14596.1"/>
    </source>
</evidence>
<dbReference type="InterPro" id="IPR011835">
    <property type="entry name" value="GS/SS"/>
</dbReference>
<feature type="binding site" evidence="8">
    <location>
        <position position="16"/>
    </location>
    <ligand>
        <name>ADP-alpha-D-glucose</name>
        <dbReference type="ChEBI" id="CHEBI:57498"/>
    </ligand>
</feature>
<feature type="domain" description="Starch synthase catalytic" evidence="10">
    <location>
        <begin position="3"/>
        <end position="234"/>
    </location>
</feature>
<comment type="similarity">
    <text evidence="4 8">Belongs to the glycosyltransferase 1 family. Bacterial/plant glycogen synthase subfamily.</text>
</comment>
<dbReference type="SUPFAM" id="SSF53756">
    <property type="entry name" value="UDP-Glycosyltransferase/glycogen phosphorylase"/>
    <property type="match status" value="1"/>
</dbReference>
<keyword evidence="6 8" id="KW-0808">Transferase</keyword>
<dbReference type="Proteomes" id="UP000022447">
    <property type="component" value="Unassembled WGS sequence"/>
</dbReference>
<dbReference type="STRING" id="1449350.OCH239_21550"/>
<dbReference type="Pfam" id="PF08323">
    <property type="entry name" value="Glyco_transf_5"/>
    <property type="match status" value="1"/>
</dbReference>
<dbReference type="PANTHER" id="PTHR45825">
    <property type="entry name" value="GRANULE-BOUND STARCH SYNTHASE 1, CHLOROPLASTIC/AMYLOPLASTIC"/>
    <property type="match status" value="1"/>
</dbReference>
<reference evidence="11 12" key="1">
    <citation type="submission" date="2014-01" db="EMBL/GenBank/DDBJ databases">
        <title>Roseivivax halodurans JCM 10272 Genome Sequencing.</title>
        <authorList>
            <person name="Lai Q."/>
            <person name="Li G."/>
            <person name="Shao Z."/>
        </authorList>
    </citation>
    <scope>NUCLEOTIDE SEQUENCE [LARGE SCALE GENOMIC DNA]</scope>
    <source>
        <strain evidence="11 12">JCM 10272</strain>
    </source>
</reference>
<evidence type="ECO:0000256" key="8">
    <source>
        <dbReference type="HAMAP-Rule" id="MF_00484"/>
    </source>
</evidence>
<dbReference type="GO" id="GO:0009011">
    <property type="term" value="F:alpha-1,4-glucan glucosyltransferase (ADP-glucose donor) activity"/>
    <property type="evidence" value="ECO:0007669"/>
    <property type="project" value="UniProtKB-UniRule"/>
</dbReference>
<dbReference type="eggNOG" id="COG0297">
    <property type="taxonomic scope" value="Bacteria"/>
</dbReference>